<dbReference type="InterPro" id="IPR041708">
    <property type="entry name" value="PUS1/PUS2-like"/>
</dbReference>
<dbReference type="OrthoDB" id="10256309at2759"/>
<dbReference type="AlphaFoldDB" id="A0A1X2G5X0"/>
<dbReference type="GO" id="GO:0003723">
    <property type="term" value="F:RNA binding"/>
    <property type="evidence" value="ECO:0007669"/>
    <property type="project" value="InterPro"/>
</dbReference>
<name>A0A1X2G5X0_9FUNG</name>
<dbReference type="Gene3D" id="3.30.70.660">
    <property type="entry name" value="Pseudouridine synthase I, catalytic domain, C-terminal subdomain"/>
    <property type="match status" value="1"/>
</dbReference>
<evidence type="ECO:0000256" key="7">
    <source>
        <dbReference type="SAM" id="MobiDB-lite"/>
    </source>
</evidence>
<evidence type="ECO:0000256" key="2">
    <source>
        <dbReference type="ARBA" id="ARBA00022694"/>
    </source>
</evidence>
<organism evidence="9 10">
    <name type="scientific">Hesseltinella vesiculosa</name>
    <dbReference type="NCBI Taxonomy" id="101127"/>
    <lineage>
        <taxon>Eukaryota</taxon>
        <taxon>Fungi</taxon>
        <taxon>Fungi incertae sedis</taxon>
        <taxon>Mucoromycota</taxon>
        <taxon>Mucoromycotina</taxon>
        <taxon>Mucoromycetes</taxon>
        <taxon>Mucorales</taxon>
        <taxon>Cunninghamellaceae</taxon>
        <taxon>Hesseltinella</taxon>
    </lineage>
</organism>
<dbReference type="GO" id="GO:0031120">
    <property type="term" value="P:snRNA pseudouridine synthesis"/>
    <property type="evidence" value="ECO:0007669"/>
    <property type="project" value="EnsemblFungi"/>
</dbReference>
<feature type="region of interest" description="Disordered" evidence="7">
    <location>
        <begin position="381"/>
        <end position="402"/>
    </location>
</feature>
<feature type="compositionally biased region" description="Basic and acidic residues" evidence="7">
    <location>
        <begin position="64"/>
        <end position="82"/>
    </location>
</feature>
<dbReference type="Proteomes" id="UP000242146">
    <property type="component" value="Unassembled WGS sequence"/>
</dbReference>
<evidence type="ECO:0000256" key="4">
    <source>
        <dbReference type="ARBA" id="ARBA00036943"/>
    </source>
</evidence>
<dbReference type="InterPro" id="IPR020094">
    <property type="entry name" value="TruA/RsuA/RluB/E/F_N"/>
</dbReference>
<evidence type="ECO:0000256" key="1">
    <source>
        <dbReference type="ARBA" id="ARBA00009375"/>
    </source>
</evidence>
<dbReference type="NCBIfam" id="TIGR00071">
    <property type="entry name" value="hisT_truA"/>
    <property type="match status" value="1"/>
</dbReference>
<evidence type="ECO:0000313" key="9">
    <source>
        <dbReference type="EMBL" id="ORX45882.1"/>
    </source>
</evidence>
<dbReference type="CDD" id="cd02568">
    <property type="entry name" value="PseudoU_synth_PUS1_PUS2"/>
    <property type="match status" value="1"/>
</dbReference>
<comment type="caution">
    <text evidence="9">The sequence shown here is derived from an EMBL/GenBank/DDBJ whole genome shotgun (WGS) entry which is preliminary data.</text>
</comment>
<dbReference type="SUPFAM" id="SSF55120">
    <property type="entry name" value="Pseudouridine synthase"/>
    <property type="match status" value="1"/>
</dbReference>
<dbReference type="InterPro" id="IPR001406">
    <property type="entry name" value="PsdUridine_synth_TruA"/>
</dbReference>
<feature type="domain" description="Pseudouridine synthase I TruA alpha/beta" evidence="8">
    <location>
        <begin position="271"/>
        <end position="375"/>
    </location>
</feature>
<feature type="compositionally biased region" description="Basic residues" evidence="7">
    <location>
        <begin position="43"/>
        <end position="60"/>
    </location>
</feature>
<evidence type="ECO:0000259" key="8">
    <source>
        <dbReference type="Pfam" id="PF01416"/>
    </source>
</evidence>
<feature type="region of interest" description="Disordered" evidence="7">
    <location>
        <begin position="476"/>
        <end position="510"/>
    </location>
</feature>
<dbReference type="GO" id="GO:0005634">
    <property type="term" value="C:nucleus"/>
    <property type="evidence" value="ECO:0007669"/>
    <property type="project" value="EnsemblFungi"/>
</dbReference>
<proteinExistence type="inferred from homology"/>
<keyword evidence="2" id="KW-0819">tRNA processing</keyword>
<feature type="active site" description="Nucleophile" evidence="5">
    <location>
        <position position="145"/>
    </location>
</feature>
<feature type="region of interest" description="Disordered" evidence="7">
    <location>
        <begin position="1"/>
        <end position="82"/>
    </location>
</feature>
<dbReference type="InterPro" id="IPR020095">
    <property type="entry name" value="PsdUridine_synth_TruA_C"/>
</dbReference>
<feature type="compositionally biased region" description="Basic residues" evidence="7">
    <location>
        <begin position="496"/>
        <end position="510"/>
    </location>
</feature>
<comment type="catalytic activity">
    <reaction evidence="4">
        <text>a uridine in tRNA = a pseudouridine in tRNA</text>
        <dbReference type="Rhea" id="RHEA:54572"/>
        <dbReference type="Rhea" id="RHEA-COMP:13339"/>
        <dbReference type="Rhea" id="RHEA-COMP:13934"/>
        <dbReference type="ChEBI" id="CHEBI:65314"/>
        <dbReference type="ChEBI" id="CHEBI:65315"/>
    </reaction>
</comment>
<dbReference type="InterPro" id="IPR020097">
    <property type="entry name" value="PsdUridine_synth_TruA_a/b_dom"/>
</dbReference>
<feature type="binding site" evidence="6">
    <location>
        <position position="203"/>
    </location>
    <ligand>
        <name>substrate</name>
    </ligand>
</feature>
<dbReference type="STRING" id="101127.A0A1X2G5X0"/>
<dbReference type="Pfam" id="PF01416">
    <property type="entry name" value="PseudoU_synth_1"/>
    <property type="match status" value="1"/>
</dbReference>
<evidence type="ECO:0000256" key="5">
    <source>
        <dbReference type="PIRSR" id="PIRSR641708-1"/>
    </source>
</evidence>
<evidence type="ECO:0000256" key="3">
    <source>
        <dbReference type="ARBA" id="ARBA00023235"/>
    </source>
</evidence>
<reference evidence="9 10" key="1">
    <citation type="submission" date="2016-07" db="EMBL/GenBank/DDBJ databases">
        <title>Pervasive Adenine N6-methylation of Active Genes in Fungi.</title>
        <authorList>
            <consortium name="DOE Joint Genome Institute"/>
            <person name="Mondo S.J."/>
            <person name="Dannebaum R.O."/>
            <person name="Kuo R.C."/>
            <person name="Labutti K."/>
            <person name="Haridas S."/>
            <person name="Kuo A."/>
            <person name="Salamov A."/>
            <person name="Ahrendt S.R."/>
            <person name="Lipzen A."/>
            <person name="Sullivan W."/>
            <person name="Andreopoulos W.B."/>
            <person name="Clum A."/>
            <person name="Lindquist E."/>
            <person name="Daum C."/>
            <person name="Ramamoorthy G.K."/>
            <person name="Gryganskyi A."/>
            <person name="Culley D."/>
            <person name="Magnuson J.K."/>
            <person name="James T.Y."/>
            <person name="O'Malley M.A."/>
            <person name="Stajich J.E."/>
            <person name="Spatafora J.W."/>
            <person name="Visel A."/>
            <person name="Grigoriev I.V."/>
        </authorList>
    </citation>
    <scope>NUCLEOTIDE SEQUENCE [LARGE SCALE GENOMIC DNA]</scope>
    <source>
        <strain evidence="9 10">NRRL 3301</strain>
    </source>
</reference>
<protein>
    <submittedName>
        <fullName evidence="9">tRNA pseudouridine synthase</fullName>
    </submittedName>
</protein>
<comment type="similarity">
    <text evidence="1">Belongs to the tRNA pseudouridine synthase TruA family.</text>
</comment>
<keyword evidence="10" id="KW-1185">Reference proteome</keyword>
<dbReference type="Gene3D" id="3.30.70.580">
    <property type="entry name" value="Pseudouridine synthase I, catalytic domain, N-terminal subdomain"/>
    <property type="match status" value="1"/>
</dbReference>
<dbReference type="PANTHER" id="PTHR11142:SF4">
    <property type="entry name" value="PSEUDOURIDYLATE SYNTHASE 1 HOMOLOG"/>
    <property type="match status" value="1"/>
</dbReference>
<dbReference type="GO" id="GO:1990481">
    <property type="term" value="P:mRNA pseudouridine synthesis"/>
    <property type="evidence" value="ECO:0007669"/>
    <property type="project" value="EnsemblFungi"/>
</dbReference>
<dbReference type="PANTHER" id="PTHR11142">
    <property type="entry name" value="PSEUDOURIDYLATE SYNTHASE"/>
    <property type="match status" value="1"/>
</dbReference>
<feature type="compositionally biased region" description="Acidic residues" evidence="7">
    <location>
        <begin position="479"/>
        <end position="490"/>
    </location>
</feature>
<accession>A0A1X2G5X0</accession>
<dbReference type="FunFam" id="3.30.70.580:FF:000002">
    <property type="entry name" value="tRNA pseudouridine synthase"/>
    <property type="match status" value="1"/>
</dbReference>
<dbReference type="EMBL" id="MCGT01000040">
    <property type="protein sequence ID" value="ORX45882.1"/>
    <property type="molecule type" value="Genomic_DNA"/>
</dbReference>
<sequence length="510" mass="58478">MGSMFSKASPEQDPRDQAQVGQKRVAGSDQEDGSSQTAGKASVSKKRFKTAKERKSHFKNTRTWTDDEPKRPKQEDGEKEARFPKRKVALLFGYSGTGYYGLQFNPNVPTIEQALFDALVKARAISKDNSTDPKKVQWGRTARTDKGVHAAGNIVSFKMQLPLTGKELVDSINEHLPEQIRVWDYVEVFRSFHAKTMCDSRVYEYLLPSYAFAPPLSNGLSDTPTSDTDVIITNHDRSITKYARVATDEERQRSEQYQISDEQLQNFRDVMAKFEGTHNFHNYTSGRKYNEQASKRHLLSIKVSDPFMIDRTEWLSVKLHGQSFMLNQIRKMISMGVLVVRHKSPLSLIERTFEDKKINIPKAPALGLLLEQPVFQTYNKKVDSRRDADEKKKKEDQPTQQKVHEYINFDANENDMNAFKSKYIYTQVFESEQQERGFETFLLSVDNSLTQDFDYLHSQDGMIPDQCIITTKFTIKQESDDEEQDEDDDKEEKAAKKGKGAASKAKRPAK</sequence>
<gene>
    <name evidence="9" type="ORF">DM01DRAFT_1339842</name>
</gene>
<dbReference type="InterPro" id="IPR020103">
    <property type="entry name" value="PsdUridine_synth_cat_dom_sf"/>
</dbReference>
<evidence type="ECO:0000313" key="10">
    <source>
        <dbReference type="Proteomes" id="UP000242146"/>
    </source>
</evidence>
<keyword evidence="3" id="KW-0413">Isomerase</keyword>
<evidence type="ECO:0000256" key="6">
    <source>
        <dbReference type="PIRSR" id="PIRSR641708-2"/>
    </source>
</evidence>
<dbReference type="GO" id="GO:0009982">
    <property type="term" value="F:pseudouridine synthase activity"/>
    <property type="evidence" value="ECO:0007669"/>
    <property type="project" value="EnsemblFungi"/>
</dbReference>
<dbReference type="GO" id="GO:0031119">
    <property type="term" value="P:tRNA pseudouridine synthesis"/>
    <property type="evidence" value="ECO:0007669"/>
    <property type="project" value="EnsemblFungi"/>
</dbReference>